<dbReference type="GO" id="GO:0005975">
    <property type="term" value="P:carbohydrate metabolic process"/>
    <property type="evidence" value="ECO:0007669"/>
    <property type="project" value="InterPro"/>
</dbReference>
<evidence type="ECO:0000313" key="5">
    <source>
        <dbReference type="RefSeq" id="XP_055859834.1"/>
    </source>
</evidence>
<dbReference type="InterPro" id="IPR006047">
    <property type="entry name" value="GH13_cat_dom"/>
</dbReference>
<feature type="region of interest" description="Disordered" evidence="1">
    <location>
        <begin position="68"/>
        <end position="98"/>
    </location>
</feature>
<evidence type="ECO:0000313" key="4">
    <source>
        <dbReference type="Proteomes" id="UP001165740"/>
    </source>
</evidence>
<dbReference type="InterPro" id="IPR031984">
    <property type="entry name" value="SLC3A2_N"/>
</dbReference>
<feature type="domain" description="Glycosyl hydrolase family 13 catalytic" evidence="3">
    <location>
        <begin position="164"/>
        <end position="563"/>
    </location>
</feature>
<dbReference type="RefSeq" id="XP_055859836.1">
    <property type="nucleotide sequence ID" value="XM_056003861.1"/>
</dbReference>
<evidence type="ECO:0000259" key="3">
    <source>
        <dbReference type="SMART" id="SM00642"/>
    </source>
</evidence>
<dbReference type="Pfam" id="PF00128">
    <property type="entry name" value="Alpha-amylase"/>
    <property type="match status" value="1"/>
</dbReference>
<dbReference type="InterPro" id="IPR013780">
    <property type="entry name" value="Glyco_hydro_b"/>
</dbReference>
<keyword evidence="2" id="KW-0472">Membrane</keyword>
<sequence length="709" mass="81465">MDANGISLIGAKSIHSDGHAYVNAAFRADDGKRNSLENTSHASPHSSPTVSIKIASNEKLGSENAYNEITPQKRDSGSVEFNVPKKAPSKEKLKSDGPYRGMGKEELLRHSSRPLWRNLRYVCISVVLTGWLALLITVIALVLTYPKCREAQERDWWQKTVIYRVYVRSFYDSENDGNGDINGLRQQLDYLSELGVNTLALSPIFRLAPNATSDTQIVNHTDIDPMFGTLEQFKQLVNETHSRGMHITLDFIPNHTSDEHPWFIESKKEKDTTLNVYRSYYVWSEGRGTNGLIEPNNWTSVYQCSAWKKADINFFYLHQFELHEPELNLRSEKVRVELENILQFWLDLGVDGFYIRDADYLFEDYDLRDDILLDNTTEKEACIPPVYKYEVYDHIHTKGLDELFDVLARWRSFLDDYGNKTKKYRILLADVDGSYKHVMNYYGRFHRDGVDFPLNKFSLELNSTSDGQSIGTMVINWLENMPAKRWANWMSGDDRSVRLLDRLGHQLAGPYLMLSMLLPGTPYMYYGDEIGLQALPGNTSTMSRSAKKPMRGPMQWSNRTYAGFCKDYYCKEMWIEPNPEYLKEMNVEFQKGNPESIWNLFKNLTSLRKDKPSFEYGDFIQVLHDNEVFSFVREFDGEKGYLVALNFADKEARKTLKGRHSTIPGSASVEVAWGDKRLHSKGGSAGLDPVTLAPYEGIVVSWDYKAKEL</sequence>
<organism evidence="4 6">
    <name type="scientific">Biomphalaria glabrata</name>
    <name type="common">Bloodfluke planorb</name>
    <name type="synonym">Freshwater snail</name>
    <dbReference type="NCBI Taxonomy" id="6526"/>
    <lineage>
        <taxon>Eukaryota</taxon>
        <taxon>Metazoa</taxon>
        <taxon>Spiralia</taxon>
        <taxon>Lophotrochozoa</taxon>
        <taxon>Mollusca</taxon>
        <taxon>Gastropoda</taxon>
        <taxon>Heterobranchia</taxon>
        <taxon>Euthyneura</taxon>
        <taxon>Panpulmonata</taxon>
        <taxon>Hygrophila</taxon>
        <taxon>Lymnaeoidea</taxon>
        <taxon>Planorbidae</taxon>
        <taxon>Biomphalaria</taxon>
    </lineage>
</organism>
<dbReference type="RefSeq" id="XP_055859835.1">
    <property type="nucleotide sequence ID" value="XM_056003860.1"/>
</dbReference>
<dbReference type="SUPFAM" id="SSF51445">
    <property type="entry name" value="(Trans)glycosidases"/>
    <property type="match status" value="1"/>
</dbReference>
<dbReference type="GeneID" id="106063509"/>
<gene>
    <name evidence="5 6 7 8" type="primary">LOC106063509</name>
</gene>
<dbReference type="Proteomes" id="UP001165740">
    <property type="component" value="Chromosome 11"/>
</dbReference>
<evidence type="ECO:0000256" key="1">
    <source>
        <dbReference type="SAM" id="MobiDB-lite"/>
    </source>
</evidence>
<dbReference type="OMA" id="WNNADQY"/>
<dbReference type="OrthoDB" id="1740265at2759"/>
<keyword evidence="2" id="KW-0812">Transmembrane</keyword>
<dbReference type="Gene3D" id="3.90.400.10">
    <property type="entry name" value="Oligo-1,6-glucosidase, Domain 2"/>
    <property type="match status" value="1"/>
</dbReference>
<dbReference type="InterPro" id="IPR017853">
    <property type="entry name" value="GH"/>
</dbReference>
<reference evidence="5 6" key="1">
    <citation type="submission" date="2025-04" db="UniProtKB">
        <authorList>
            <consortium name="RefSeq"/>
        </authorList>
    </citation>
    <scope>IDENTIFICATION</scope>
</reference>
<dbReference type="InterPro" id="IPR045857">
    <property type="entry name" value="O16G_dom_2"/>
</dbReference>
<keyword evidence="2" id="KW-1133">Transmembrane helix</keyword>
<dbReference type="AlphaFoldDB" id="A0A9W2YAV3"/>
<dbReference type="SMART" id="SM00642">
    <property type="entry name" value="Aamy"/>
    <property type="match status" value="1"/>
</dbReference>
<dbReference type="Pfam" id="PF16028">
    <property type="entry name" value="SLC3A2_N"/>
    <property type="match status" value="1"/>
</dbReference>
<protein>
    <submittedName>
        <fullName evidence="5 6">Alpha-glucosidase-like</fullName>
    </submittedName>
</protein>
<dbReference type="RefSeq" id="XP_055859834.1">
    <property type="nucleotide sequence ID" value="XM_056003859.1"/>
</dbReference>
<evidence type="ECO:0000256" key="2">
    <source>
        <dbReference type="SAM" id="Phobius"/>
    </source>
</evidence>
<feature type="compositionally biased region" description="Basic and acidic residues" evidence="1">
    <location>
        <begin position="88"/>
        <end position="98"/>
    </location>
</feature>
<dbReference type="PANTHER" id="PTHR10357:SF179">
    <property type="entry name" value="NEUTRAL AND BASIC AMINO ACID TRANSPORT PROTEIN RBAT"/>
    <property type="match status" value="1"/>
</dbReference>
<evidence type="ECO:0000313" key="6">
    <source>
        <dbReference type="RefSeq" id="XP_055859835.1"/>
    </source>
</evidence>
<evidence type="ECO:0000313" key="7">
    <source>
        <dbReference type="RefSeq" id="XP_055859836.1"/>
    </source>
</evidence>
<dbReference type="RefSeq" id="XP_055859837.1">
    <property type="nucleotide sequence ID" value="XM_056003862.1"/>
</dbReference>
<dbReference type="Gene3D" id="3.20.20.80">
    <property type="entry name" value="Glycosidases"/>
    <property type="match status" value="1"/>
</dbReference>
<dbReference type="PANTHER" id="PTHR10357">
    <property type="entry name" value="ALPHA-AMYLASE FAMILY MEMBER"/>
    <property type="match status" value="1"/>
</dbReference>
<accession>A0A9W2YAV3</accession>
<proteinExistence type="predicted"/>
<dbReference type="SUPFAM" id="SSF51011">
    <property type="entry name" value="Glycosyl hydrolase domain"/>
    <property type="match status" value="1"/>
</dbReference>
<feature type="transmembrane region" description="Helical" evidence="2">
    <location>
        <begin position="119"/>
        <end position="145"/>
    </location>
</feature>
<keyword evidence="4" id="KW-1185">Reference proteome</keyword>
<evidence type="ECO:0000313" key="8">
    <source>
        <dbReference type="RefSeq" id="XP_055859837.1"/>
    </source>
</evidence>
<name>A0A9W2YAV3_BIOGL</name>
<dbReference type="Gene3D" id="2.60.40.1180">
    <property type="entry name" value="Golgi alpha-mannosidase II"/>
    <property type="match status" value="1"/>
</dbReference>